<keyword evidence="2" id="KW-1185">Reference proteome</keyword>
<evidence type="ECO:0000313" key="2">
    <source>
        <dbReference type="Proteomes" id="UP001448858"/>
    </source>
</evidence>
<dbReference type="Proteomes" id="UP001448858">
    <property type="component" value="Chromosome"/>
</dbReference>
<dbReference type="RefSeq" id="WP_342024296.1">
    <property type="nucleotide sequence ID" value="NZ_CP151657.1"/>
</dbReference>
<evidence type="ECO:0008006" key="3">
    <source>
        <dbReference type="Google" id="ProtNLM"/>
    </source>
</evidence>
<proteinExistence type="predicted"/>
<reference evidence="1 2" key="1">
    <citation type="submission" date="2024-04" db="EMBL/GenBank/DDBJ databases">
        <title>Arthrobacter sp. from Plains bison fecal sample.</title>
        <authorList>
            <person name="Ruzzini A."/>
        </authorList>
    </citation>
    <scope>NUCLEOTIDE SEQUENCE [LARGE SCALE GENOMIC DNA]</scope>
    <source>
        <strain evidence="1 2">EINP1</strain>
    </source>
</reference>
<sequence length="599" mass="64717">MSHSRALAPVAIFGPTIPTNGQSSLVVSRNLVVLNADRMATGKTEQGRISCSLTGTAIYGNSALLSAADVVAAVEKMGDADQFIELWGKRAKNPCSTVIVDHARSRVLILPDPLGGCLVFTYRYGDTTFVSPDLESLVEAADGLGMKPGKSLTYQLERSVLGNGGLTPASYKGVETLHMMDYAAVGPEGLSLQSYRAKSDYLEPGLSYSAVLNDYRQDVLETVQAIAAIEDTRIAHLTGGFDSRLVLAGIMNAGVPSQFRYFCSGPVGTADRDTADGLAASLGIVRTHDAGLSIATPSSVEEKFLAPMVNSAGLTSSGPLGTEAYSGGVVAGGGYGGLLRSVYSTHISGRVDQLSPSTVAEKFWGAPAMAPNGLMTDTSREGILERLAAALNELKNDGYEDDYLGDAFYLTGRNRYHFGQNSVLWSRVGRRYDPLYSVHGPRLARMLPIHSRKTNVAGFDVMSSMQPDLISYPFDRDRFTGEYPNLRRVPSVKSFSGAAPRFVSKPASPKPASVTIDHELRKKQIIQSRKFGVNFWQIESMAAAQSGLATLLRDLDISDLEEAVNPNYVYDLSKNTLKTRSQIRHLYAVYSMLLWYTTP</sequence>
<gene>
    <name evidence="1" type="ORF">AAE021_03660</name>
</gene>
<evidence type="ECO:0000313" key="1">
    <source>
        <dbReference type="EMBL" id="WZP16690.1"/>
    </source>
</evidence>
<accession>A0ABZ2ZY66</accession>
<protein>
    <recommendedName>
        <fullName evidence="3">Asparagine synthetase domain-containing protein</fullName>
    </recommendedName>
</protein>
<dbReference type="EMBL" id="CP151657">
    <property type="protein sequence ID" value="WZP16690.1"/>
    <property type="molecule type" value="Genomic_DNA"/>
</dbReference>
<organism evidence="1 2">
    <name type="scientific">Arthrobacter citreus</name>
    <dbReference type="NCBI Taxonomy" id="1670"/>
    <lineage>
        <taxon>Bacteria</taxon>
        <taxon>Bacillati</taxon>
        <taxon>Actinomycetota</taxon>
        <taxon>Actinomycetes</taxon>
        <taxon>Micrococcales</taxon>
        <taxon>Micrococcaceae</taxon>
        <taxon>Arthrobacter</taxon>
    </lineage>
</organism>
<name>A0ABZ2ZY66_9MICC</name>